<organism evidence="6">
    <name type="scientific">Aliivibrio wodanis</name>
    <dbReference type="NCBI Taxonomy" id="80852"/>
    <lineage>
        <taxon>Bacteria</taxon>
        <taxon>Pseudomonadati</taxon>
        <taxon>Pseudomonadota</taxon>
        <taxon>Gammaproteobacteria</taxon>
        <taxon>Vibrionales</taxon>
        <taxon>Vibrionaceae</taxon>
        <taxon>Aliivibrio</taxon>
    </lineage>
</organism>
<dbReference type="PROSITE" id="PS00060">
    <property type="entry name" value="ADH_IRON_2"/>
    <property type="match status" value="1"/>
</dbReference>
<evidence type="ECO:0000256" key="1">
    <source>
        <dbReference type="ARBA" id="ARBA00001962"/>
    </source>
</evidence>
<accession>A0A5Q4YZD1</accession>
<dbReference type="FunFam" id="3.40.50.1970:FF:000003">
    <property type="entry name" value="Alcohol dehydrogenase, iron-containing"/>
    <property type="match status" value="1"/>
</dbReference>
<dbReference type="FunFam" id="1.20.1090.10:FF:000001">
    <property type="entry name" value="Aldehyde-alcohol dehydrogenase"/>
    <property type="match status" value="1"/>
</dbReference>
<comment type="similarity">
    <text evidence="2">Belongs to the iron-containing alcohol dehydrogenase family.</text>
</comment>
<evidence type="ECO:0000256" key="2">
    <source>
        <dbReference type="ARBA" id="ARBA00007358"/>
    </source>
</evidence>
<dbReference type="GO" id="GO:0004022">
    <property type="term" value="F:alcohol dehydrogenase (NAD+) activity"/>
    <property type="evidence" value="ECO:0007669"/>
    <property type="project" value="TreeGrafter"/>
</dbReference>
<feature type="domain" description="Alcohol dehydrogenase iron-type/glycerol dehydrogenase GldA" evidence="4">
    <location>
        <begin position="32"/>
        <end position="199"/>
    </location>
</feature>
<dbReference type="EMBL" id="LR721751">
    <property type="protein sequence ID" value="VVV06656.1"/>
    <property type="molecule type" value="Genomic_DNA"/>
</dbReference>
<evidence type="ECO:0000259" key="4">
    <source>
        <dbReference type="Pfam" id="PF00465"/>
    </source>
</evidence>
<gene>
    <name evidence="6" type="primary">mdh_2</name>
    <name evidence="6" type="ORF">AW0309160_04150</name>
</gene>
<reference evidence="6" key="1">
    <citation type="submission" date="2019-09" db="EMBL/GenBank/DDBJ databases">
        <authorList>
            <person name="Hjerde E."/>
        </authorList>
    </citation>
    <scope>NUCLEOTIDE SEQUENCE</scope>
    <source>
        <strain evidence="6">06/09/160</strain>
    </source>
</reference>
<dbReference type="PANTHER" id="PTHR11496">
    <property type="entry name" value="ALCOHOL DEHYDROGENASE"/>
    <property type="match status" value="1"/>
</dbReference>
<name>A0A5Q4YZD1_9GAMM</name>
<proteinExistence type="inferred from homology"/>
<dbReference type="PROSITE" id="PS00913">
    <property type="entry name" value="ADH_IRON_1"/>
    <property type="match status" value="1"/>
</dbReference>
<evidence type="ECO:0000256" key="3">
    <source>
        <dbReference type="ARBA" id="ARBA00023002"/>
    </source>
</evidence>
<evidence type="ECO:0000259" key="5">
    <source>
        <dbReference type="Pfam" id="PF25137"/>
    </source>
</evidence>
<dbReference type="Pfam" id="PF25137">
    <property type="entry name" value="ADH_Fe_C"/>
    <property type="match status" value="1"/>
</dbReference>
<dbReference type="AlphaFoldDB" id="A0A5Q4YZD1"/>
<dbReference type="Gene3D" id="3.40.50.1970">
    <property type="match status" value="1"/>
</dbReference>
<dbReference type="Gene3D" id="1.20.1090.10">
    <property type="entry name" value="Dehydroquinate synthase-like - alpha domain"/>
    <property type="match status" value="1"/>
</dbReference>
<protein>
    <submittedName>
        <fullName evidence="6">NAD-dependent methanol dehydrogenase</fullName>
    </submittedName>
</protein>
<dbReference type="Pfam" id="PF00465">
    <property type="entry name" value="Fe-ADH"/>
    <property type="match status" value="1"/>
</dbReference>
<dbReference type="GO" id="GO:0046872">
    <property type="term" value="F:metal ion binding"/>
    <property type="evidence" value="ECO:0007669"/>
    <property type="project" value="InterPro"/>
</dbReference>
<dbReference type="InterPro" id="IPR001670">
    <property type="entry name" value="ADH_Fe/GldA"/>
</dbReference>
<dbReference type="InterPro" id="IPR018211">
    <property type="entry name" value="ADH_Fe_CS"/>
</dbReference>
<dbReference type="InterPro" id="IPR039697">
    <property type="entry name" value="Alcohol_dehydrogenase_Fe"/>
</dbReference>
<feature type="domain" description="Fe-containing alcohol dehydrogenase-like C-terminal" evidence="5">
    <location>
        <begin position="210"/>
        <end position="404"/>
    </location>
</feature>
<sequence length="413" mass="43455">MMTTLTPNTIATIVTQTLQQCHFTTGFTFRSPAITVTGPYCINQLGSALNELGAKHVLLVADKMVWQLGLTASCETAIRLAGLTLTLFTDIQGEPDSELVAKGIAILNESGADFVLGLGGGSALDTAKAIAVLGDYNGALTEFKVGGLASRHVGLGAIPTTAGTGSEATDITVIKDVINNIKVPIKGPALVPDLALLDPALMLGVPSHITAATGIDTLTHAIEAYTSRHSNPLAQAYAYHSIEMVVKALPTAVGCGDDMDMRLSMAIAAYKAGLSFSNAGLGLVHAISHQVGAFYHIPHGVANAILLPYVMVFNRLCCENTYAEIAKALGVDRDMMTPRERCQAAILKVRQLISDLGLPSSLVEFNVNPGDFSVIAEQAMSDICLTGTPRQVNATQIVTLLEQALVGDLRMED</sequence>
<dbReference type="SUPFAM" id="SSF56796">
    <property type="entry name" value="Dehydroquinate synthase-like"/>
    <property type="match status" value="1"/>
</dbReference>
<comment type="cofactor">
    <cofactor evidence="1">
        <name>Fe cation</name>
        <dbReference type="ChEBI" id="CHEBI:24875"/>
    </cofactor>
</comment>
<keyword evidence="3" id="KW-0560">Oxidoreductase</keyword>
<dbReference type="CDD" id="cd08551">
    <property type="entry name" value="Fe-ADH"/>
    <property type="match status" value="1"/>
</dbReference>
<evidence type="ECO:0000313" key="6">
    <source>
        <dbReference type="EMBL" id="VVV06656.1"/>
    </source>
</evidence>
<dbReference type="PANTHER" id="PTHR11496:SF94">
    <property type="entry name" value="ALCOHOL DEHYDROGENASE EUTG-RELATED"/>
    <property type="match status" value="1"/>
</dbReference>
<dbReference type="InterPro" id="IPR056798">
    <property type="entry name" value="ADH_Fe_C"/>
</dbReference>